<evidence type="ECO:0000313" key="1">
    <source>
        <dbReference type="EMBL" id="MCZ2573897.1"/>
    </source>
</evidence>
<protein>
    <submittedName>
        <fullName evidence="1">Uncharacterized protein</fullName>
    </submittedName>
</protein>
<evidence type="ECO:0000313" key="2">
    <source>
        <dbReference type="Proteomes" id="UP001078742"/>
    </source>
</evidence>
<gene>
    <name evidence="1" type="ORF">O1420_21260</name>
</gene>
<reference evidence="1" key="1">
    <citation type="submission" date="2022-12" db="EMBL/GenBank/DDBJ databases">
        <title>Development of a Multilocus Sequence Typing Scheme for Bacteroides fragilis Based on Whole Genome Sequencing Data and Clinical Application.</title>
        <authorList>
            <person name="Nielsen F.D."/>
            <person name="Justesen U.S."/>
        </authorList>
    </citation>
    <scope>NUCLEOTIDE SEQUENCE</scope>
    <source>
        <strain evidence="1">BF_BC_VIB_DK_2012_57</strain>
    </source>
</reference>
<sequence length="113" mass="12602">MKDSVKDRLKFYLKHNDIKAVDFCKSIGVSSGFVSGMRESIQPDKLKSIAINYPLLDIGWLMTGIGEMEKSTSPNLEIIESLKAENNMLRGENRVLREQLGLGARKESKGQSA</sequence>
<name>A0A9Q4IU49_BACFG</name>
<dbReference type="RefSeq" id="WP_269104241.1">
    <property type="nucleotide sequence ID" value="NZ_JAPUAV010000023.1"/>
</dbReference>
<dbReference type="EMBL" id="JAPUAV010000023">
    <property type="protein sequence ID" value="MCZ2573897.1"/>
    <property type="molecule type" value="Genomic_DNA"/>
</dbReference>
<dbReference type="Proteomes" id="UP001078742">
    <property type="component" value="Unassembled WGS sequence"/>
</dbReference>
<proteinExistence type="predicted"/>
<accession>A0A9Q4IU49</accession>
<comment type="caution">
    <text evidence="1">The sequence shown here is derived from an EMBL/GenBank/DDBJ whole genome shotgun (WGS) entry which is preliminary data.</text>
</comment>
<organism evidence="1 2">
    <name type="scientific">Bacteroides fragilis</name>
    <dbReference type="NCBI Taxonomy" id="817"/>
    <lineage>
        <taxon>Bacteria</taxon>
        <taxon>Pseudomonadati</taxon>
        <taxon>Bacteroidota</taxon>
        <taxon>Bacteroidia</taxon>
        <taxon>Bacteroidales</taxon>
        <taxon>Bacteroidaceae</taxon>
        <taxon>Bacteroides</taxon>
    </lineage>
</organism>
<dbReference type="AlphaFoldDB" id="A0A9Q4IU49"/>